<dbReference type="EMBL" id="JADFTS010000009">
    <property type="protein sequence ID" value="KAF9589650.1"/>
    <property type="molecule type" value="Genomic_DNA"/>
</dbReference>
<accession>A0A835GZZ9</accession>
<evidence type="ECO:0000313" key="1">
    <source>
        <dbReference type="EMBL" id="KAF9589650.1"/>
    </source>
</evidence>
<evidence type="ECO:0000313" key="2">
    <source>
        <dbReference type="Proteomes" id="UP000631114"/>
    </source>
</evidence>
<organism evidence="1 2">
    <name type="scientific">Coptis chinensis</name>
    <dbReference type="NCBI Taxonomy" id="261450"/>
    <lineage>
        <taxon>Eukaryota</taxon>
        <taxon>Viridiplantae</taxon>
        <taxon>Streptophyta</taxon>
        <taxon>Embryophyta</taxon>
        <taxon>Tracheophyta</taxon>
        <taxon>Spermatophyta</taxon>
        <taxon>Magnoliopsida</taxon>
        <taxon>Ranunculales</taxon>
        <taxon>Ranunculaceae</taxon>
        <taxon>Coptidoideae</taxon>
        <taxon>Coptis</taxon>
    </lineage>
</organism>
<comment type="caution">
    <text evidence="1">The sequence shown here is derived from an EMBL/GenBank/DDBJ whole genome shotgun (WGS) entry which is preliminary data.</text>
</comment>
<name>A0A835GZZ9_9MAGN</name>
<proteinExistence type="predicted"/>
<sequence length="168" mass="18823">MTSDKSYAKDGSRILENSTIFAKRKLSVVVGFMQETAFQGAIVLDKIIRFGDDQPKKPPSSFNSRYAALIKEFERSGCQPIKSPNLAEKFRLQGSSCPSNAAKLRVNRGNQWSGTYYGSQISEGYGQGPPLKMHLKLSPRLPRRGDILIDINDRSLGISCQIYFQRKD</sequence>
<protein>
    <submittedName>
        <fullName evidence="1">Uncharacterized protein</fullName>
    </submittedName>
</protein>
<dbReference type="AlphaFoldDB" id="A0A835GZZ9"/>
<gene>
    <name evidence="1" type="ORF">IFM89_026683</name>
</gene>
<dbReference type="Proteomes" id="UP000631114">
    <property type="component" value="Unassembled WGS sequence"/>
</dbReference>
<keyword evidence="2" id="KW-1185">Reference proteome</keyword>
<reference evidence="1 2" key="1">
    <citation type="submission" date="2020-10" db="EMBL/GenBank/DDBJ databases">
        <title>The Coptis chinensis genome and diversification of protoberbering-type alkaloids.</title>
        <authorList>
            <person name="Wang B."/>
            <person name="Shu S."/>
            <person name="Song C."/>
            <person name="Liu Y."/>
        </authorList>
    </citation>
    <scope>NUCLEOTIDE SEQUENCE [LARGE SCALE GENOMIC DNA]</scope>
    <source>
        <strain evidence="1">HL-2020</strain>
        <tissue evidence="1">Leaf</tissue>
    </source>
</reference>